<dbReference type="GO" id="GO:0019752">
    <property type="term" value="P:carboxylic acid metabolic process"/>
    <property type="evidence" value="ECO:0007669"/>
    <property type="project" value="UniProtKB-ARBA"/>
</dbReference>
<evidence type="ECO:0000256" key="1">
    <source>
        <dbReference type="ARBA" id="ARBA00008903"/>
    </source>
</evidence>
<accession>A0A926NTT7</accession>
<proteinExistence type="inferred from homology"/>
<dbReference type="Gene3D" id="3.40.50.720">
    <property type="entry name" value="NAD(P)-binding Rossmann-like Domain"/>
    <property type="match status" value="1"/>
</dbReference>
<comment type="caution">
    <text evidence="2">The sequence shown here is derived from an EMBL/GenBank/DDBJ whole genome shotgun (WGS) entry which is preliminary data.</text>
</comment>
<dbReference type="InterPro" id="IPR003462">
    <property type="entry name" value="ODC_Mu_crystall"/>
</dbReference>
<dbReference type="GO" id="GO:0005737">
    <property type="term" value="C:cytoplasm"/>
    <property type="evidence" value="ECO:0007669"/>
    <property type="project" value="TreeGrafter"/>
</dbReference>
<dbReference type="Pfam" id="PF02423">
    <property type="entry name" value="OCD_Mu_crystall"/>
    <property type="match status" value="1"/>
</dbReference>
<evidence type="ECO:0000313" key="3">
    <source>
        <dbReference type="Proteomes" id="UP000598467"/>
    </source>
</evidence>
<dbReference type="PIRSF" id="PIRSF001439">
    <property type="entry name" value="CryM"/>
    <property type="match status" value="1"/>
</dbReference>
<dbReference type="Proteomes" id="UP000598467">
    <property type="component" value="Unassembled WGS sequence"/>
</dbReference>
<dbReference type="FunFam" id="3.40.50.720:FF:000311">
    <property type="entry name" value="Ornithine cyclodeaminase"/>
    <property type="match status" value="1"/>
</dbReference>
<comment type="similarity">
    <text evidence="1">Belongs to the ornithine cyclodeaminase/mu-crystallin family.</text>
</comment>
<gene>
    <name evidence="2" type="ORF">HK439_02405</name>
</gene>
<dbReference type="AlphaFoldDB" id="A0A926NTT7"/>
<reference evidence="2" key="1">
    <citation type="submission" date="2020-05" db="EMBL/GenBank/DDBJ databases">
        <title>Identification of trans-AT polyketide cluster in two marine bacteria, producers of a novel glutaramide-containing polyketide sesbanimide D and analogs.</title>
        <authorList>
            <person name="Kacar D."/>
            <person name="Rodriguez P."/>
            <person name="Canedo L."/>
            <person name="Gonzalez E."/>
            <person name="Galan B."/>
            <person name="De La Calle F."/>
            <person name="Garcia J.L."/>
        </authorList>
    </citation>
    <scope>NUCLEOTIDE SEQUENCE</scope>
    <source>
        <strain evidence="2">PHM038</strain>
    </source>
</reference>
<evidence type="ECO:0000313" key="2">
    <source>
        <dbReference type="EMBL" id="MBD1545099.1"/>
    </source>
</evidence>
<dbReference type="PANTHER" id="PTHR13812">
    <property type="entry name" value="KETIMINE REDUCTASE MU-CRYSTALLIN"/>
    <property type="match status" value="1"/>
</dbReference>
<dbReference type="SUPFAM" id="SSF51735">
    <property type="entry name" value="NAD(P)-binding Rossmann-fold domains"/>
    <property type="match status" value="1"/>
</dbReference>
<name>A0A926NTT7_9HYPH</name>
<organism evidence="2 3">
    <name type="scientific">Roseibium aggregatum</name>
    <dbReference type="NCBI Taxonomy" id="187304"/>
    <lineage>
        <taxon>Bacteria</taxon>
        <taxon>Pseudomonadati</taxon>
        <taxon>Pseudomonadota</taxon>
        <taxon>Alphaproteobacteria</taxon>
        <taxon>Hyphomicrobiales</taxon>
        <taxon>Stappiaceae</taxon>
        <taxon>Roseibium</taxon>
    </lineage>
</organism>
<dbReference type="PANTHER" id="PTHR13812:SF19">
    <property type="entry name" value="KETIMINE REDUCTASE MU-CRYSTALLIN"/>
    <property type="match status" value="1"/>
</dbReference>
<dbReference type="RefSeq" id="WP_190289759.1">
    <property type="nucleotide sequence ID" value="NZ_JABFCZ010000002.1"/>
</dbReference>
<dbReference type="Gene3D" id="3.30.1780.10">
    <property type="entry name" value="ornithine cyclodeaminase, domain 1"/>
    <property type="match status" value="1"/>
</dbReference>
<protein>
    <submittedName>
        <fullName evidence="2">Ornithine cyclodeaminase family protein</fullName>
    </submittedName>
</protein>
<dbReference type="GO" id="GO:0016491">
    <property type="term" value="F:oxidoreductase activity"/>
    <property type="evidence" value="ECO:0007669"/>
    <property type="project" value="UniProtKB-ARBA"/>
</dbReference>
<dbReference type="EMBL" id="JABFCZ010000002">
    <property type="protein sequence ID" value="MBD1545099.1"/>
    <property type="molecule type" value="Genomic_DNA"/>
</dbReference>
<dbReference type="NCBIfam" id="NF004793">
    <property type="entry name" value="PRK06141.1"/>
    <property type="match status" value="1"/>
</dbReference>
<sequence length="326" mass="34730">MLLLSQAETRDALPFPELIEALAEMFRKGCEMPVRHHHDMKVPDEPDATMLIMPAWVPGEHAGVKIVNVMPGNAAWGEPAISAEYLLSDARTGKMLALIDGGELTARRTAAASALAARYLAAKEAGHLLVIGTGRLSLYLIEAHMAVRPIRKVSVWGRSTEKAASVAAKAAEQLGIDAEAVEDLDDAVSRADIISAATLSNDPLIKGALLKHGAHVDLVGAFKPTMRESDDDAIRRASVFVDTRDGCTKEGGDIVQPLESGVLKMKDIKADLYDLTRGDHPGRRTDDEITLFKSVGAALEDLAGAILAFQSSADGDIDLGRAVPDA</sequence>
<dbReference type="InterPro" id="IPR036291">
    <property type="entry name" value="NAD(P)-bd_dom_sf"/>
</dbReference>
<dbReference type="InterPro" id="IPR023401">
    <property type="entry name" value="ODC_N"/>
</dbReference>